<feature type="coiled-coil region" evidence="2">
    <location>
        <begin position="165"/>
        <end position="192"/>
    </location>
</feature>
<keyword evidence="6" id="KW-1185">Reference proteome</keyword>
<reference evidence="5 6" key="1">
    <citation type="submission" date="2022-12" db="EMBL/GenBank/DDBJ databases">
        <title>Chromosome-level genome of Tegillarca granosa.</title>
        <authorList>
            <person name="Kim J."/>
        </authorList>
    </citation>
    <scope>NUCLEOTIDE SEQUENCE [LARGE SCALE GENOMIC DNA]</scope>
    <source>
        <strain evidence="5">Teg-2019</strain>
        <tissue evidence="5">Adductor muscle</tissue>
    </source>
</reference>
<dbReference type="PANTHER" id="PTHR12211">
    <property type="entry name" value="ENDOPLASMIC RETICULUM PROTEIN ERP29"/>
    <property type="match status" value="1"/>
</dbReference>
<comment type="caution">
    <text evidence="5">The sequence shown here is derived from an EMBL/GenBank/DDBJ whole genome shotgun (WGS) entry which is preliminary data.</text>
</comment>
<evidence type="ECO:0000313" key="6">
    <source>
        <dbReference type="Proteomes" id="UP001217089"/>
    </source>
</evidence>
<dbReference type="EMBL" id="JARBDR010000440">
    <property type="protein sequence ID" value="KAJ8312306.1"/>
    <property type="molecule type" value="Genomic_DNA"/>
</dbReference>
<keyword evidence="2" id="KW-0175">Coiled coil</keyword>
<sequence length="198" mass="22108">MAAINMFLAGFALIFAVFHAVSGEIIKGSVQLNSGVFDKILKKNKAVLVKFDETYPYGEKQDAFREVASSTMSSDDILCGEVQIADYGDKDNMDLAERFNVKKEDYPVYLLFLQGQAIPIKYTGDVKSADEIKKFLMNKSGLWLGLPNCIEEFDLMVKEFFKGDAAKRKEILAKAEAEAKNIKEESKKANADMCCVNN</sequence>
<evidence type="ECO:0000259" key="4">
    <source>
        <dbReference type="Pfam" id="PF07912"/>
    </source>
</evidence>
<dbReference type="InterPro" id="IPR016855">
    <property type="entry name" value="ERp29"/>
</dbReference>
<dbReference type="InterPro" id="IPR036356">
    <property type="entry name" value="ERp29_C_sf"/>
</dbReference>
<dbReference type="InterPro" id="IPR036249">
    <property type="entry name" value="Thioredoxin-like_sf"/>
</dbReference>
<keyword evidence="3" id="KW-0732">Signal</keyword>
<feature type="chain" id="PRO_5045556085" description="ERp29 N-terminal domain-containing protein" evidence="3">
    <location>
        <begin position="24"/>
        <end position="198"/>
    </location>
</feature>
<dbReference type="Gene3D" id="1.20.1150.12">
    <property type="entry name" value="Endoplasmic reticulum resident protein 29, C-terminal domain"/>
    <property type="match status" value="1"/>
</dbReference>
<organism evidence="5 6">
    <name type="scientific">Tegillarca granosa</name>
    <name type="common">Malaysian cockle</name>
    <name type="synonym">Anadara granosa</name>
    <dbReference type="NCBI Taxonomy" id="220873"/>
    <lineage>
        <taxon>Eukaryota</taxon>
        <taxon>Metazoa</taxon>
        <taxon>Spiralia</taxon>
        <taxon>Lophotrochozoa</taxon>
        <taxon>Mollusca</taxon>
        <taxon>Bivalvia</taxon>
        <taxon>Autobranchia</taxon>
        <taxon>Pteriomorphia</taxon>
        <taxon>Arcoida</taxon>
        <taxon>Arcoidea</taxon>
        <taxon>Arcidae</taxon>
        <taxon>Tegillarca</taxon>
    </lineage>
</organism>
<proteinExistence type="predicted"/>
<protein>
    <recommendedName>
        <fullName evidence="4">ERp29 N-terminal domain-containing protein</fullName>
    </recommendedName>
</protein>
<name>A0ABQ9F4K9_TEGGR</name>
<feature type="signal peptide" evidence="3">
    <location>
        <begin position="1"/>
        <end position="23"/>
    </location>
</feature>
<evidence type="ECO:0000313" key="5">
    <source>
        <dbReference type="EMBL" id="KAJ8312306.1"/>
    </source>
</evidence>
<feature type="domain" description="ERp29 N-terminal" evidence="4">
    <location>
        <begin position="27"/>
        <end position="147"/>
    </location>
</feature>
<dbReference type="SUPFAM" id="SSF52833">
    <property type="entry name" value="Thioredoxin-like"/>
    <property type="match status" value="1"/>
</dbReference>
<dbReference type="PANTHER" id="PTHR12211:SF0">
    <property type="entry name" value="ENDOPLASMIC RETICULUM RESIDENT PROTEIN 29"/>
    <property type="match status" value="1"/>
</dbReference>
<dbReference type="InterPro" id="IPR012883">
    <property type="entry name" value="ERp29_N"/>
</dbReference>
<evidence type="ECO:0000256" key="3">
    <source>
        <dbReference type="SAM" id="SignalP"/>
    </source>
</evidence>
<keyword evidence="1" id="KW-0256">Endoplasmic reticulum</keyword>
<accession>A0ABQ9F4K9</accession>
<gene>
    <name evidence="5" type="ORF">KUTeg_009679</name>
</gene>
<dbReference type="Gene3D" id="3.40.30.10">
    <property type="entry name" value="Glutaredoxin"/>
    <property type="match status" value="1"/>
</dbReference>
<evidence type="ECO:0000256" key="1">
    <source>
        <dbReference type="ARBA" id="ARBA00022824"/>
    </source>
</evidence>
<dbReference type="Pfam" id="PF07912">
    <property type="entry name" value="ERp29_N"/>
    <property type="match status" value="1"/>
</dbReference>
<dbReference type="Proteomes" id="UP001217089">
    <property type="component" value="Unassembled WGS sequence"/>
</dbReference>
<evidence type="ECO:0000256" key="2">
    <source>
        <dbReference type="SAM" id="Coils"/>
    </source>
</evidence>